<feature type="region of interest" description="Disordered" evidence="1">
    <location>
        <begin position="129"/>
        <end position="151"/>
    </location>
</feature>
<feature type="compositionally biased region" description="Polar residues" evidence="1">
    <location>
        <begin position="182"/>
        <end position="198"/>
    </location>
</feature>
<accession>A0A3M8LAP4</accession>
<organism evidence="2 3">
    <name type="scientific">Cryobacterium tepidiphilum</name>
    <dbReference type="NCBI Taxonomy" id="2486026"/>
    <lineage>
        <taxon>Bacteria</taxon>
        <taxon>Bacillati</taxon>
        <taxon>Actinomycetota</taxon>
        <taxon>Actinomycetes</taxon>
        <taxon>Micrococcales</taxon>
        <taxon>Microbacteriaceae</taxon>
        <taxon>Cryobacterium</taxon>
    </lineage>
</organism>
<dbReference type="AlphaFoldDB" id="A0A3M8LAP4"/>
<sequence length="338" mass="36541">MSRATLAERLWSASQDDPVLLQRLQGAWRGRLDVQDALWWHAHPLTPTPTGTPDPATALRPLQTAVYARPAADAHDADGEPGEAGRAPEERLRSLLEERAEHARVLEELLDGFADWTAGDAPVRAGAAHAARYAGDRPSPDRVSPVVDSDPRPPRWRPVLVLVAGAALGIVATLGVQALSPQPVTRDTPLTSTDIKQSSPPPGFAQATDDPLSAIGTGPGEAFQIFAEPPVYIDRTLPAVGSDIVPESVRQVNSWHSYETFAAMTFQGHYCLIIRGRADRVSSSGCSRRSEITASGLRVDTTLRTLPDDPEFTGFIEVRVTWQPDGLFETDVAETEGR</sequence>
<protein>
    <submittedName>
        <fullName evidence="2">Uncharacterized protein</fullName>
    </submittedName>
</protein>
<evidence type="ECO:0000313" key="3">
    <source>
        <dbReference type="Proteomes" id="UP000279859"/>
    </source>
</evidence>
<comment type="caution">
    <text evidence="2">The sequence shown here is derived from an EMBL/GenBank/DDBJ whole genome shotgun (WGS) entry which is preliminary data.</text>
</comment>
<gene>
    <name evidence="2" type="ORF">EEJ31_08265</name>
</gene>
<dbReference type="EMBL" id="RDSR01000011">
    <property type="protein sequence ID" value="RNE62385.1"/>
    <property type="molecule type" value="Genomic_DNA"/>
</dbReference>
<reference evidence="2 3" key="1">
    <citation type="submission" date="2018-11" db="EMBL/GenBank/DDBJ databases">
        <title>Cryobacterium sp. nov., isolated from rhizosphere soil of lettuce.</title>
        <authorList>
            <person name="Wang Y."/>
        </authorList>
    </citation>
    <scope>NUCLEOTIDE SEQUENCE [LARGE SCALE GENOMIC DNA]</scope>
    <source>
        <strain evidence="2 3">NEAU-85</strain>
    </source>
</reference>
<evidence type="ECO:0000256" key="1">
    <source>
        <dbReference type="SAM" id="MobiDB-lite"/>
    </source>
</evidence>
<keyword evidence="3" id="KW-1185">Reference proteome</keyword>
<proteinExistence type="predicted"/>
<name>A0A3M8LAP4_9MICO</name>
<dbReference type="OrthoDB" id="5126396at2"/>
<evidence type="ECO:0000313" key="2">
    <source>
        <dbReference type="EMBL" id="RNE62385.1"/>
    </source>
</evidence>
<feature type="region of interest" description="Disordered" evidence="1">
    <location>
        <begin position="182"/>
        <end position="210"/>
    </location>
</feature>
<dbReference type="RefSeq" id="WP_123045833.1">
    <property type="nucleotide sequence ID" value="NZ_RDSR01000011.1"/>
</dbReference>
<dbReference type="Proteomes" id="UP000279859">
    <property type="component" value="Unassembled WGS sequence"/>
</dbReference>